<evidence type="ECO:0000259" key="10">
    <source>
        <dbReference type="PROSITE" id="PS50164"/>
    </source>
</evidence>
<evidence type="ECO:0000256" key="6">
    <source>
        <dbReference type="ARBA" id="ARBA00023236"/>
    </source>
</evidence>
<keyword evidence="1" id="KW-0227">DNA damage</keyword>
<keyword evidence="3" id="KW-0378">Hydrolase</keyword>
<dbReference type="InterPro" id="IPR047296">
    <property type="entry name" value="GIY-YIG_UvrC_Cho"/>
</dbReference>
<evidence type="ECO:0000256" key="4">
    <source>
        <dbReference type="ARBA" id="ARBA00022881"/>
    </source>
</evidence>
<accession>A0ABP3RTZ0</accession>
<dbReference type="InterPro" id="IPR000305">
    <property type="entry name" value="GIY-YIG_endonuc"/>
</dbReference>
<evidence type="ECO:0000256" key="1">
    <source>
        <dbReference type="ARBA" id="ARBA00022763"/>
    </source>
</evidence>
<keyword evidence="4" id="KW-0267">Excision nuclease</keyword>
<sequence length="282" mass="32083">MEAPQVPGVYVFHGSNQNYPLYIGKSINIRSRLLSHLRNPKETRLLKQTCNISHIPTAGDISALLLEAQMIKEQQPLFNKRLRKTKDTCSIALTENGLTIQYMDKQETGSNVELFGLFKNQTTAKERLRDLADEYRLCLSILGFEPSTKGRACFRSAIKKCAGACCGNENLQQHDTRLSTALNQYKVATWPYDGAIALHESFGRLNEYHVLHNWRYHGSYKSERSVQKYKLSPQTLFDADMYRILAKPILSGEVKIIELEHPLPRADITDKNSLGRANKINI</sequence>
<keyword evidence="2" id="KW-0228">DNA excision</keyword>
<reference evidence="12" key="1">
    <citation type="journal article" date="2019" name="Int. J. Syst. Evol. Microbiol.">
        <title>The Global Catalogue of Microorganisms (GCM) 10K type strain sequencing project: providing services to taxonomists for standard genome sequencing and annotation.</title>
        <authorList>
            <consortium name="The Broad Institute Genomics Platform"/>
            <consortium name="The Broad Institute Genome Sequencing Center for Infectious Disease"/>
            <person name="Wu L."/>
            <person name="Ma J."/>
        </authorList>
    </citation>
    <scope>NUCLEOTIDE SEQUENCE [LARGE SCALE GENOMIC DNA]</scope>
    <source>
        <strain evidence="12">JCM 15115</strain>
    </source>
</reference>
<dbReference type="InterPro" id="IPR050066">
    <property type="entry name" value="UvrABC_protein_C"/>
</dbReference>
<dbReference type="PANTHER" id="PTHR30562:SF10">
    <property type="entry name" value="EXCINUCLEASE CHO"/>
    <property type="match status" value="1"/>
</dbReference>
<dbReference type="RefSeq" id="WP_343807943.1">
    <property type="nucleotide sequence ID" value="NZ_BAAADE010000013.1"/>
</dbReference>
<dbReference type="SUPFAM" id="SSF82771">
    <property type="entry name" value="GIY-YIG endonuclease"/>
    <property type="match status" value="1"/>
</dbReference>
<organism evidence="11 12">
    <name type="scientific">Paenochrobactrum glaciei</name>
    <dbReference type="NCBI Taxonomy" id="486407"/>
    <lineage>
        <taxon>Bacteria</taxon>
        <taxon>Pseudomonadati</taxon>
        <taxon>Pseudomonadota</taxon>
        <taxon>Alphaproteobacteria</taxon>
        <taxon>Hyphomicrobiales</taxon>
        <taxon>Brucellaceae</taxon>
        <taxon>Paenochrobactrum</taxon>
    </lineage>
</organism>
<evidence type="ECO:0000256" key="2">
    <source>
        <dbReference type="ARBA" id="ARBA00022769"/>
    </source>
</evidence>
<evidence type="ECO:0000256" key="8">
    <source>
        <dbReference type="ARBA" id="ARBA00042138"/>
    </source>
</evidence>
<feature type="domain" description="GIY-YIG" evidence="10">
    <location>
        <begin position="5"/>
        <end position="80"/>
    </location>
</feature>
<protein>
    <recommendedName>
        <fullName evidence="7">Excinuclease cho</fullName>
    </recommendedName>
    <alternativeName>
        <fullName evidence="9">Endonuclease cho</fullName>
    </alternativeName>
    <alternativeName>
        <fullName evidence="8">UvrC homolog protein</fullName>
    </alternativeName>
</protein>
<gene>
    <name evidence="11" type="primary">cho</name>
    <name evidence="11" type="ORF">GCM10008943_31940</name>
</gene>
<keyword evidence="5" id="KW-0234">DNA repair</keyword>
<keyword evidence="12" id="KW-1185">Reference proteome</keyword>
<dbReference type="Proteomes" id="UP001424441">
    <property type="component" value="Unassembled WGS sequence"/>
</dbReference>
<evidence type="ECO:0000313" key="11">
    <source>
        <dbReference type="EMBL" id="GAA0614349.1"/>
    </source>
</evidence>
<dbReference type="PROSITE" id="PS50164">
    <property type="entry name" value="GIY_YIG"/>
    <property type="match status" value="1"/>
</dbReference>
<proteinExistence type="predicted"/>
<evidence type="ECO:0000256" key="7">
    <source>
        <dbReference type="ARBA" id="ARBA00040756"/>
    </source>
</evidence>
<dbReference type="InterPro" id="IPR035901">
    <property type="entry name" value="GIY-YIG_endonuc_sf"/>
</dbReference>
<dbReference type="SMART" id="SM00465">
    <property type="entry name" value="GIYc"/>
    <property type="match status" value="1"/>
</dbReference>
<dbReference type="PANTHER" id="PTHR30562">
    <property type="entry name" value="UVRC/OXIDOREDUCTASE"/>
    <property type="match status" value="1"/>
</dbReference>
<comment type="caution">
    <text evidence="11">The sequence shown here is derived from an EMBL/GenBank/DDBJ whole genome shotgun (WGS) entry which is preliminary data.</text>
</comment>
<dbReference type="Gene3D" id="3.40.1440.10">
    <property type="entry name" value="GIY-YIG endonuclease"/>
    <property type="match status" value="1"/>
</dbReference>
<evidence type="ECO:0000313" key="12">
    <source>
        <dbReference type="Proteomes" id="UP001424441"/>
    </source>
</evidence>
<dbReference type="EMBL" id="BAAADE010000013">
    <property type="protein sequence ID" value="GAA0614349.1"/>
    <property type="molecule type" value="Genomic_DNA"/>
</dbReference>
<dbReference type="CDD" id="cd10434">
    <property type="entry name" value="GIY-YIG_UvrC_Cho"/>
    <property type="match status" value="1"/>
</dbReference>
<evidence type="ECO:0000256" key="3">
    <source>
        <dbReference type="ARBA" id="ARBA00022801"/>
    </source>
</evidence>
<name>A0ABP3RTZ0_9HYPH</name>
<keyword evidence="6" id="KW-0742">SOS response</keyword>
<evidence type="ECO:0000256" key="5">
    <source>
        <dbReference type="ARBA" id="ARBA00023204"/>
    </source>
</evidence>
<evidence type="ECO:0000256" key="9">
    <source>
        <dbReference type="ARBA" id="ARBA00042732"/>
    </source>
</evidence>